<keyword evidence="4" id="KW-0479">Metal-binding</keyword>
<evidence type="ECO:0000256" key="6">
    <source>
        <dbReference type="ARBA" id="ARBA00022857"/>
    </source>
</evidence>
<keyword evidence="7 10" id="KW-0560">Oxidoreductase</keyword>
<evidence type="ECO:0000256" key="2">
    <source>
        <dbReference type="ARBA" id="ARBA00022435"/>
    </source>
</evidence>
<keyword evidence="2 10" id="KW-0329">Glyoxylate bypass</keyword>
<evidence type="ECO:0000256" key="1">
    <source>
        <dbReference type="ARBA" id="ARBA00001946"/>
    </source>
</evidence>
<reference evidence="11" key="1">
    <citation type="submission" date="2021-09" db="EMBL/GenBank/DDBJ databases">
        <authorList>
            <person name="Wu T."/>
            <person name="Guo S.Z."/>
        </authorList>
    </citation>
    <scope>NUCLEOTIDE SEQUENCE</scope>
    <source>
        <strain evidence="11">RSS-23</strain>
    </source>
</reference>
<dbReference type="GO" id="GO:0004450">
    <property type="term" value="F:isocitrate dehydrogenase (NADP+) activity"/>
    <property type="evidence" value="ECO:0007669"/>
    <property type="project" value="UniProtKB-EC"/>
</dbReference>
<keyword evidence="6 10" id="KW-0521">NADP</keyword>
<dbReference type="PANTHER" id="PTHR36999">
    <property type="entry name" value="ISOCITRATE DEHYDROGENASE [NADP]"/>
    <property type="match status" value="1"/>
</dbReference>
<proteinExistence type="inferred from homology"/>
<accession>A0ABS7TEP5</accession>
<protein>
    <recommendedName>
        <fullName evidence="10">Isocitrate dehydrogenase [NADP]</fullName>
        <ecNumber evidence="10">1.1.1.42</ecNumber>
    </recommendedName>
    <alternativeName>
        <fullName evidence="10">Oxalosuccinate decarboxylase</fullName>
    </alternativeName>
</protein>
<dbReference type="Proteomes" id="UP001430290">
    <property type="component" value="Unassembled WGS sequence"/>
</dbReference>
<keyword evidence="5" id="KW-0460">Magnesium</keyword>
<gene>
    <name evidence="11" type="ORF">K7B09_08360</name>
</gene>
<organism evidence="11 12">
    <name type="scientific">Thermomonas beijingensis</name>
    <dbReference type="NCBI Taxonomy" id="2872701"/>
    <lineage>
        <taxon>Bacteria</taxon>
        <taxon>Pseudomonadati</taxon>
        <taxon>Pseudomonadota</taxon>
        <taxon>Gammaproteobacteria</taxon>
        <taxon>Lysobacterales</taxon>
        <taxon>Lysobacteraceae</taxon>
        <taxon>Thermomonas</taxon>
    </lineage>
</organism>
<evidence type="ECO:0000256" key="4">
    <source>
        <dbReference type="ARBA" id="ARBA00022723"/>
    </source>
</evidence>
<name>A0ABS7TEP5_9GAMM</name>
<dbReference type="PANTHER" id="PTHR36999:SF1">
    <property type="entry name" value="ISOCITRATE DEHYDROGENASE (NADP(+))"/>
    <property type="match status" value="1"/>
</dbReference>
<dbReference type="EC" id="1.1.1.42" evidence="10"/>
<dbReference type="EMBL" id="JAIQDJ010000003">
    <property type="protein sequence ID" value="MBZ4186333.1"/>
    <property type="molecule type" value="Genomic_DNA"/>
</dbReference>
<dbReference type="NCBIfam" id="TIGR00178">
    <property type="entry name" value="monomer_idh"/>
    <property type="match status" value="1"/>
</dbReference>
<keyword evidence="12" id="KW-1185">Reference proteome</keyword>
<comment type="catalytic activity">
    <reaction evidence="8 10">
        <text>D-threo-isocitrate + NADP(+) = 2-oxoglutarate + CO2 + NADPH</text>
        <dbReference type="Rhea" id="RHEA:19629"/>
        <dbReference type="ChEBI" id="CHEBI:15562"/>
        <dbReference type="ChEBI" id="CHEBI:16526"/>
        <dbReference type="ChEBI" id="CHEBI:16810"/>
        <dbReference type="ChEBI" id="CHEBI:57783"/>
        <dbReference type="ChEBI" id="CHEBI:58349"/>
        <dbReference type="EC" id="1.1.1.42"/>
    </reaction>
</comment>
<dbReference type="RefSeq" id="WP_223628996.1">
    <property type="nucleotide sequence ID" value="NZ_JAIQDJ010000003.1"/>
</dbReference>
<dbReference type="Pfam" id="PF03971">
    <property type="entry name" value="IDH"/>
    <property type="match status" value="1"/>
</dbReference>
<sequence>MSKILYTLTDEAPFLATASFLPIVQAYARSAGVVVETRDISLSARILAQFPQLLGERAVSDDLAELGELAKTPEANIIKLPNISASVPQLKAAIKELQDKGYPLPDYPDAPQGEREKDIKQRYDRTKGSAVNPVLREGNSDRRAPASVKAYAKKHPHRMGKWDAASQSHVANMESGDFYGSEQSYTMVNPGNVRIEYTSVTGSSFPLRGPVPVQAGEVIDAAVLDAKALADFVDAQIADAKARDVLFSLHLKATMMKVSDPIMFGIVVSRFYAPVLEKHPRTLAEIGFDPNNGIGDLYAKLGQLPESQRAAIEADISALYAQRPALAMVNSDKGITNLHVPSDVIVDASMPAMIRDSGKMWNAQGQLQDTKALIPDRNYSGIYQAVIDDCKEHGAFDPATMGSVPNVGLMAQAAEEYGSHDKTFKISGDGTVRVIDEHGTVLLQHPVKAGDIWRMCQTKDAAIRDWVKLAVTRARLSNTPVIFWLDPRRDHDRGLVAKVAAYLNEHDTNGLDISILSPIRAMRQTLKRVRAGLDTIAATGNVLRDYLTDLFPIMELGTSAKMLSIVPLMNGGGLFETGAGGSAPKHVQQFLEEDYLRWDSLGEFLALGASFEHLANTTGNQTAQVLADALDAANALFLDNDRSPGRKLGTIDNRGSHFYVALYWAQALAAQTTDPALAAKFAVLAKTLTDNEAKIVEELIAVQGKPVDIGGYYQPQMDKLVPAMRPSATLNAALATL</sequence>
<comment type="similarity">
    <text evidence="9 10">Belongs to the monomeric-type IDH family.</text>
</comment>
<comment type="cofactor">
    <cofactor evidence="1">
        <name>Mg(2+)</name>
        <dbReference type="ChEBI" id="CHEBI:18420"/>
    </cofactor>
</comment>
<evidence type="ECO:0000256" key="8">
    <source>
        <dbReference type="ARBA" id="ARBA00023554"/>
    </source>
</evidence>
<evidence type="ECO:0000313" key="12">
    <source>
        <dbReference type="Proteomes" id="UP001430290"/>
    </source>
</evidence>
<dbReference type="SUPFAM" id="SSF53659">
    <property type="entry name" value="Isocitrate/Isopropylmalate dehydrogenase-like"/>
    <property type="match status" value="1"/>
</dbReference>
<keyword evidence="3 10" id="KW-0816">Tricarboxylic acid cycle</keyword>
<evidence type="ECO:0000256" key="7">
    <source>
        <dbReference type="ARBA" id="ARBA00023002"/>
    </source>
</evidence>
<evidence type="ECO:0000313" key="11">
    <source>
        <dbReference type="EMBL" id="MBZ4186333.1"/>
    </source>
</evidence>
<evidence type="ECO:0000256" key="3">
    <source>
        <dbReference type="ARBA" id="ARBA00022532"/>
    </source>
</evidence>
<comment type="caution">
    <text evidence="11">The sequence shown here is derived from an EMBL/GenBank/DDBJ whole genome shotgun (WGS) entry which is preliminary data.</text>
</comment>
<evidence type="ECO:0000256" key="10">
    <source>
        <dbReference type="PIRNR" id="PIRNR009407"/>
    </source>
</evidence>
<dbReference type="PIRSF" id="PIRSF009407">
    <property type="entry name" value="IDH_monmr"/>
    <property type="match status" value="1"/>
</dbReference>
<dbReference type="InterPro" id="IPR004436">
    <property type="entry name" value="Isocitrate_DH_NADP_mono"/>
</dbReference>
<evidence type="ECO:0000256" key="9">
    <source>
        <dbReference type="ARBA" id="ARBA00046318"/>
    </source>
</evidence>
<evidence type="ECO:0000256" key="5">
    <source>
        <dbReference type="ARBA" id="ARBA00022842"/>
    </source>
</evidence>